<proteinExistence type="predicted"/>
<dbReference type="FunFam" id="1.25.40.10:FF:000256">
    <property type="entry name" value="Probable pre-mRNA splicing factor prp1"/>
    <property type="match status" value="1"/>
</dbReference>
<dbReference type="GO" id="GO:0045292">
    <property type="term" value="P:mRNA cis splicing, via spliceosome"/>
    <property type="evidence" value="ECO:0007669"/>
    <property type="project" value="EnsemblFungi"/>
</dbReference>
<evidence type="ECO:0000256" key="4">
    <source>
        <dbReference type="ARBA" id="ARBA00023187"/>
    </source>
</evidence>
<evidence type="ECO:0000256" key="5">
    <source>
        <dbReference type="ARBA" id="ARBA00023242"/>
    </source>
</evidence>
<feature type="region of interest" description="Disordered" evidence="6">
    <location>
        <begin position="29"/>
        <end position="71"/>
    </location>
</feature>
<keyword evidence="2" id="KW-0507">mRNA processing</keyword>
<evidence type="ECO:0000313" key="10">
    <source>
        <dbReference type="Proteomes" id="UP000001744"/>
    </source>
</evidence>
<sequence>MATFNPNFLNEKPPPNYVAGIGRGATGFTTRSDLGPAQEALPSADDIKNAIEKRRNAPEEADDVDPRYQDPDNEVALFATAPYDKEDEEADRIYSAVEENLAMRRKHQRERQEQLQREEYERKHPKVSQQFADLKRGLSLLTDEDWANIPEVGDLTRKRRKKEPRRERFYATSDFVLASARQEGQLDSTIDVNEGDGTSTPAGTKTNFVEIGAARDKVLGIKLAQASSSLTSPSTVDPKGYLTSLDSMIPQSGTDLGDIKKARTLLKSVIETNPKHASGWVAAARLEEVANKPSQARALILTGCKNCPKSEDVWLEAIRLHPPQESRIIVTDAVRNLPNSIALWLQAAKLENQVTTKKRILKKALEVNSTSVRLWKEAVNLEEDPESARVLLARAVELIPMSVDLWLALARLETYENAKKVLNKARKTIRTSYEIWIAAARLEEQQTNVERVEKIMARGISELQQTGGMLQRNQWLQEAEKCESEGAIFTAQAIINTCLAIDLDEEDQYETWMDDAQSMLSRKAIGCARAVFAYAIRVYPDDESLRLRAVEMESVYGDYNTVCDLLEKAVTFCSKSESLWLIYAKKRKDHGDVDGARNVLGRAFEQNPNSEEIWLAAVKLEFINHEDERARKLLARARIEAGTQRVWTKSISMERVLGHLDSAFQLTEEALKLFQNHDKLWMMKGQMLESQQKVEETRQTYAEAVKHCPNSVNLWILFIQFERRNTSIVRARVILDRARVKNPKNELLWFEAINMEESAGNMPQVKAALAKALQECPSSGLLWSKAIWLEPRAQRKTRATDALRKCEHNAFLLCTVARIFWIERKLDKARNWFFKAIKADQDNGDVWAWFYKFSLEVGTKENQEEVLTNCTTADPRHGYYWPKITKDIGNARKPIRELLTIAAESLSQNE</sequence>
<dbReference type="InterPro" id="IPR011990">
    <property type="entry name" value="TPR-like_helical_dom_sf"/>
</dbReference>
<name>B6JW73_SCHJY</name>
<dbReference type="SUPFAM" id="SSF48452">
    <property type="entry name" value="TPR-like"/>
    <property type="match status" value="5"/>
</dbReference>
<dbReference type="PANTHER" id="PTHR11246">
    <property type="entry name" value="PRE-MRNA SPLICING FACTOR"/>
    <property type="match status" value="1"/>
</dbReference>
<dbReference type="HOGENOM" id="CLU_007010_0_0_1"/>
<dbReference type="InterPro" id="IPR003107">
    <property type="entry name" value="HAT"/>
</dbReference>
<evidence type="ECO:0000256" key="6">
    <source>
        <dbReference type="SAM" id="MobiDB-lite"/>
    </source>
</evidence>
<dbReference type="eggNOG" id="KOG0495">
    <property type="taxonomic scope" value="Eukaryota"/>
</dbReference>
<dbReference type="PANTHER" id="PTHR11246:SF1">
    <property type="entry name" value="PRE-MRNA-PROCESSING FACTOR 6"/>
    <property type="match status" value="1"/>
</dbReference>
<dbReference type="SMART" id="SM00386">
    <property type="entry name" value="HAT"/>
    <property type="match status" value="13"/>
</dbReference>
<dbReference type="InterPro" id="IPR045075">
    <property type="entry name" value="Syf1-like"/>
</dbReference>
<feature type="compositionally biased region" description="Basic and acidic residues" evidence="6">
    <location>
        <begin position="45"/>
        <end position="70"/>
    </location>
</feature>
<feature type="region of interest" description="Disordered" evidence="6">
    <location>
        <begin position="104"/>
        <end position="128"/>
    </location>
</feature>
<reference evidence="8 10" key="1">
    <citation type="journal article" date="2011" name="Science">
        <title>Comparative functional genomics of the fission yeasts.</title>
        <authorList>
            <person name="Rhind N."/>
            <person name="Chen Z."/>
            <person name="Yassour M."/>
            <person name="Thompson D.A."/>
            <person name="Haas B.J."/>
            <person name="Habib N."/>
            <person name="Wapinski I."/>
            <person name="Roy S."/>
            <person name="Lin M.F."/>
            <person name="Heiman D.I."/>
            <person name="Young S.K."/>
            <person name="Furuya K."/>
            <person name="Guo Y."/>
            <person name="Pidoux A."/>
            <person name="Chen H.M."/>
            <person name="Robbertse B."/>
            <person name="Goldberg J.M."/>
            <person name="Aoki K."/>
            <person name="Bayne E.H."/>
            <person name="Berlin A.M."/>
            <person name="Desjardins C.A."/>
            <person name="Dobbs E."/>
            <person name="Dukaj L."/>
            <person name="Fan L."/>
            <person name="FitzGerald M.G."/>
            <person name="French C."/>
            <person name="Gujja S."/>
            <person name="Hansen K."/>
            <person name="Keifenheim D."/>
            <person name="Levin J.Z."/>
            <person name="Mosher R.A."/>
            <person name="Mueller C.A."/>
            <person name="Pfiffner J."/>
            <person name="Priest M."/>
            <person name="Russ C."/>
            <person name="Smialowska A."/>
            <person name="Swoboda P."/>
            <person name="Sykes S.M."/>
            <person name="Vaughn M."/>
            <person name="Vengrova S."/>
            <person name="Yoder R."/>
            <person name="Zeng Q."/>
            <person name="Allshire R."/>
            <person name="Baulcombe D."/>
            <person name="Birren B.W."/>
            <person name="Brown W."/>
            <person name="Ekwall K."/>
            <person name="Kellis M."/>
            <person name="Leatherwood J."/>
            <person name="Levin H."/>
            <person name="Margalit H."/>
            <person name="Martienssen R."/>
            <person name="Nieduszynski C.A."/>
            <person name="Spatafora J.W."/>
            <person name="Friedman N."/>
            <person name="Dalgaard J.Z."/>
            <person name="Baumann P."/>
            <person name="Niki H."/>
            <person name="Regev A."/>
            <person name="Nusbaum C."/>
        </authorList>
    </citation>
    <scope>NUCLEOTIDE SEQUENCE [LARGE SCALE GENOMIC DNA]</scope>
    <source>
        <strain evidence="10">yFS275 / FY16936</strain>
    </source>
</reference>
<dbReference type="OrthoDB" id="440128at2759"/>
<dbReference type="JaponicusDB" id="SJAG_00643">
    <property type="gene designation" value="prp1"/>
</dbReference>
<dbReference type="InterPro" id="IPR010491">
    <property type="entry name" value="PRP1_N"/>
</dbReference>
<dbReference type="GO" id="GO:0071013">
    <property type="term" value="C:catalytic step 2 spliceosome"/>
    <property type="evidence" value="ECO:0000318"/>
    <property type="project" value="GO_Central"/>
</dbReference>
<evidence type="ECO:0000259" key="7">
    <source>
        <dbReference type="Pfam" id="PF06424"/>
    </source>
</evidence>
<dbReference type="GO" id="GO:0000244">
    <property type="term" value="P:spliceosomal tri-snRNP complex assembly"/>
    <property type="evidence" value="ECO:0000318"/>
    <property type="project" value="GO_Central"/>
</dbReference>
<organism evidence="8 10">
    <name type="scientific">Schizosaccharomyces japonicus (strain yFS275 / FY16936)</name>
    <name type="common">Fission yeast</name>
    <dbReference type="NCBI Taxonomy" id="402676"/>
    <lineage>
        <taxon>Eukaryota</taxon>
        <taxon>Fungi</taxon>
        <taxon>Dikarya</taxon>
        <taxon>Ascomycota</taxon>
        <taxon>Taphrinomycotina</taxon>
        <taxon>Schizosaccharomycetes</taxon>
        <taxon>Schizosaccharomycetales</taxon>
        <taxon>Schizosaccharomycetaceae</taxon>
        <taxon>Schizosaccharomyces</taxon>
    </lineage>
</organism>
<feature type="compositionally biased region" description="Basic and acidic residues" evidence="6">
    <location>
        <begin position="110"/>
        <end position="122"/>
    </location>
</feature>
<keyword evidence="3" id="KW-0677">Repeat</keyword>
<dbReference type="Gene3D" id="1.25.40.10">
    <property type="entry name" value="Tetratricopeptide repeat domain"/>
    <property type="match status" value="5"/>
</dbReference>
<dbReference type="GeneID" id="7050683"/>
<evidence type="ECO:0000256" key="2">
    <source>
        <dbReference type="ARBA" id="ARBA00022664"/>
    </source>
</evidence>
<dbReference type="Proteomes" id="UP000001744">
    <property type="component" value="Unassembled WGS sequence"/>
</dbReference>
<keyword evidence="10" id="KW-1185">Reference proteome</keyword>
<protein>
    <submittedName>
        <fullName evidence="8">U4/U6 X U5 tri-snRNP complex subunit Prp1</fullName>
    </submittedName>
</protein>
<dbReference type="VEuPathDB" id="FungiDB:SJAG_00643"/>
<dbReference type="STRING" id="402676.B6JW73"/>
<dbReference type="GO" id="GO:0000398">
    <property type="term" value="P:mRNA splicing, via spliceosome"/>
    <property type="evidence" value="ECO:0000318"/>
    <property type="project" value="GO_Central"/>
</dbReference>
<accession>B6JW73</accession>
<dbReference type="Pfam" id="PF06424">
    <property type="entry name" value="PRP1_N"/>
    <property type="match status" value="1"/>
</dbReference>
<dbReference type="EMBL" id="KE651166">
    <property type="protein sequence ID" value="EEB05624.1"/>
    <property type="molecule type" value="Genomic_DNA"/>
</dbReference>
<evidence type="ECO:0000313" key="8">
    <source>
        <dbReference type="EMBL" id="EEB05624.1"/>
    </source>
</evidence>
<comment type="subcellular location">
    <subcellularLocation>
        <location evidence="1">Nucleus</location>
    </subcellularLocation>
</comment>
<dbReference type="OMA" id="DGWAWYY"/>
<keyword evidence="4" id="KW-0508">mRNA splicing</keyword>
<dbReference type="SMART" id="SM00028">
    <property type="entry name" value="TPR"/>
    <property type="match status" value="2"/>
</dbReference>
<feature type="domain" description="PRP1 splicing factor N-terminal" evidence="7">
    <location>
        <begin position="13"/>
        <end position="158"/>
    </location>
</feature>
<dbReference type="Pfam" id="PF13428">
    <property type="entry name" value="TPR_14"/>
    <property type="match status" value="1"/>
</dbReference>
<dbReference type="GO" id="GO:0046540">
    <property type="term" value="C:U4/U6 x U5 tri-snRNP complex"/>
    <property type="evidence" value="ECO:0000318"/>
    <property type="project" value="GO_Central"/>
</dbReference>
<gene>
    <name evidence="9" type="primary">prp1</name>
    <name evidence="8" type="ORF">SJAG_00643</name>
</gene>
<evidence type="ECO:0000256" key="1">
    <source>
        <dbReference type="ARBA" id="ARBA00004123"/>
    </source>
</evidence>
<dbReference type="AlphaFoldDB" id="B6JW73"/>
<evidence type="ECO:0000256" key="3">
    <source>
        <dbReference type="ARBA" id="ARBA00022737"/>
    </source>
</evidence>
<keyword evidence="5" id="KW-0539">Nucleus</keyword>
<dbReference type="RefSeq" id="XP_002171917.1">
    <property type="nucleotide sequence ID" value="XM_002171881.2"/>
</dbReference>
<evidence type="ECO:0000313" key="9">
    <source>
        <dbReference type="JaponicusDB" id="SJAG_00643"/>
    </source>
</evidence>
<dbReference type="InterPro" id="IPR019734">
    <property type="entry name" value="TPR_rpt"/>
</dbReference>